<evidence type="ECO:0000313" key="2">
    <source>
        <dbReference type="EMBL" id="EOB00808.1"/>
    </source>
</evidence>
<dbReference type="AlphaFoldDB" id="R0LK78"/>
<dbReference type="Proteomes" id="UP000296049">
    <property type="component" value="Unassembled WGS sequence"/>
</dbReference>
<proteinExistence type="predicted"/>
<gene>
    <name evidence="2" type="ORF">Anapl_09822</name>
</gene>
<feature type="region of interest" description="Disordered" evidence="1">
    <location>
        <begin position="551"/>
        <end position="570"/>
    </location>
</feature>
<evidence type="ECO:0000256" key="1">
    <source>
        <dbReference type="SAM" id="MobiDB-lite"/>
    </source>
</evidence>
<sequence length="570" mass="63260">MQKSSKQSQPPVPAVPSHVSSFRCRGLTSESRVPAKDKQQASYGDADCLLVFFRVVSMPHSNEFTSLAEYAACMRVHVHTNPKTFKKHLKRMQRGMFFQRNTLSTIFAIYLASSPKRQSETKWSLSGGLQIFQNREHWLPFDANRGDNVYDGVHSMQVPSHSVLEMRVLTNSRQHLVKASCDTKDTGEARSPQPGPGSGHGLILTQARPCCSKLPRTLCTHNACSKHWDTMVHENQGRQSCYRREEREAVGQLLNHPTKTVQSPFWKHMAHLKTSGFAKLHLLVKGLNTFRPVPLVCGRWQYELYPAVLQAPASPSLQEAPAEIWPSSNRLDLAGKGLQALSPVPEILKNSALFCSSLEQSTESTKQSICHHSQYATKAVMNLISRSSKAKKKGKKNVLPLALQHCAPGVAVAVARPAISGTDRGLTGHAFSSGLINKKSTGLMEEIYKESDQLAHRPMHAACARTPARPSQSAAPTTRSWGYTEVGNKEEKSIEFSIRRITAGNADRFTCITFFGGSRSVSESQNTTKCNIHKQRINRWLPRLHPHRLSTRGSALSSPCPALLTQGTRY</sequence>
<keyword evidence="3" id="KW-1185">Reference proteome</keyword>
<evidence type="ECO:0000313" key="3">
    <source>
        <dbReference type="Proteomes" id="UP000296049"/>
    </source>
</evidence>
<accession>R0LK78</accession>
<dbReference type="EMBL" id="KB743157">
    <property type="protein sequence ID" value="EOB00808.1"/>
    <property type="molecule type" value="Genomic_DNA"/>
</dbReference>
<organism evidence="2 3">
    <name type="scientific">Anas platyrhynchos</name>
    <name type="common">Mallard</name>
    <name type="synonym">Anas boschas</name>
    <dbReference type="NCBI Taxonomy" id="8839"/>
    <lineage>
        <taxon>Eukaryota</taxon>
        <taxon>Metazoa</taxon>
        <taxon>Chordata</taxon>
        <taxon>Craniata</taxon>
        <taxon>Vertebrata</taxon>
        <taxon>Euteleostomi</taxon>
        <taxon>Archelosauria</taxon>
        <taxon>Archosauria</taxon>
        <taxon>Dinosauria</taxon>
        <taxon>Saurischia</taxon>
        <taxon>Theropoda</taxon>
        <taxon>Coelurosauria</taxon>
        <taxon>Aves</taxon>
        <taxon>Neognathae</taxon>
        <taxon>Galloanserae</taxon>
        <taxon>Anseriformes</taxon>
        <taxon>Anatidae</taxon>
        <taxon>Anatinae</taxon>
        <taxon>Anas</taxon>
    </lineage>
</organism>
<name>R0LK78_ANAPL</name>
<reference evidence="3" key="1">
    <citation type="journal article" date="2013" name="Nat. Genet.">
        <title>The duck genome and transcriptome provide insight into an avian influenza virus reservoir species.</title>
        <authorList>
            <person name="Huang Y."/>
            <person name="Li Y."/>
            <person name="Burt D.W."/>
            <person name="Chen H."/>
            <person name="Zhang Y."/>
            <person name="Qian W."/>
            <person name="Kim H."/>
            <person name="Gan S."/>
            <person name="Zhao Y."/>
            <person name="Li J."/>
            <person name="Yi K."/>
            <person name="Feng H."/>
            <person name="Zhu P."/>
            <person name="Li B."/>
            <person name="Liu Q."/>
            <person name="Fairley S."/>
            <person name="Magor K.E."/>
            <person name="Du Z."/>
            <person name="Hu X."/>
            <person name="Goodman L."/>
            <person name="Tafer H."/>
            <person name="Vignal A."/>
            <person name="Lee T."/>
            <person name="Kim K.W."/>
            <person name="Sheng Z."/>
            <person name="An Y."/>
            <person name="Searle S."/>
            <person name="Herrero J."/>
            <person name="Groenen M.A."/>
            <person name="Crooijmans R.P."/>
            <person name="Faraut T."/>
            <person name="Cai Q."/>
            <person name="Webster R.G."/>
            <person name="Aldridge J.R."/>
            <person name="Warren W.C."/>
            <person name="Bartschat S."/>
            <person name="Kehr S."/>
            <person name="Marz M."/>
            <person name="Stadler P.F."/>
            <person name="Smith J."/>
            <person name="Kraus R.H."/>
            <person name="Zhao Y."/>
            <person name="Ren L."/>
            <person name="Fei J."/>
            <person name="Morisson M."/>
            <person name="Kaiser P."/>
            <person name="Griffin D.K."/>
            <person name="Rao M."/>
            <person name="Pitel F."/>
            <person name="Wang J."/>
            <person name="Li N."/>
        </authorList>
    </citation>
    <scope>NUCLEOTIDE SEQUENCE [LARGE SCALE GENOMIC DNA]</scope>
</reference>
<protein>
    <submittedName>
        <fullName evidence="2">Uncharacterized protein</fullName>
    </submittedName>
</protein>